<evidence type="ECO:0000313" key="12">
    <source>
        <dbReference type="Proteomes" id="UP000054383"/>
    </source>
</evidence>
<comment type="function">
    <text evidence="1 10">Subunit of the oligosaccharyl transferase (OST) complex that catalyzes the initial transfer of a defined glycan (Glc(3)Man(9)GlcNAc(2) in eukaryotes) from the lipid carrier dolichol-pyrophosphate to an asparagine residue within an Asn-X-Ser/Thr consensus motif in nascent polypeptide chains, the first step in protein N-glycosylation. N-glycosylation occurs cotranslationally and the complex associates with the Sec61 complex at the channel-forming translocon complex that mediates protein translocation across the endoplasmic reticulum (ER). All subunits are required for a maximal enzyme activity.</text>
</comment>
<evidence type="ECO:0000256" key="6">
    <source>
        <dbReference type="ARBA" id="ARBA00022729"/>
    </source>
</evidence>
<gene>
    <name evidence="11" type="primary">ostA</name>
    <name evidence="11" type="ORF">PISL3812_01875</name>
</gene>
<reference evidence="11 12" key="1">
    <citation type="submission" date="2015-04" db="EMBL/GenBank/DDBJ databases">
        <authorList>
            <person name="Syromyatnikov M.Y."/>
            <person name="Popov V.N."/>
        </authorList>
    </citation>
    <scope>NUCLEOTIDE SEQUENCE [LARGE SCALE GENOMIC DNA]</scope>
    <source>
        <strain evidence="11">WF-38-12</strain>
    </source>
</reference>
<comment type="subcellular location">
    <subcellularLocation>
        <location evidence="2 10">Endoplasmic reticulum membrane</location>
        <topology evidence="2 10">Single-pass type I membrane protein</topology>
    </subcellularLocation>
</comment>
<dbReference type="GO" id="GO:0018279">
    <property type="term" value="P:protein N-linked glycosylation via asparagine"/>
    <property type="evidence" value="ECO:0007669"/>
    <property type="project" value="TreeGrafter"/>
</dbReference>
<evidence type="ECO:0000256" key="10">
    <source>
        <dbReference type="RuleBase" id="RU361143"/>
    </source>
</evidence>
<keyword evidence="5 10" id="KW-0812">Transmembrane</keyword>
<feature type="transmembrane region" description="Helical" evidence="10">
    <location>
        <begin position="467"/>
        <end position="490"/>
    </location>
</feature>
<keyword evidence="9 10" id="KW-0472">Membrane</keyword>
<dbReference type="InterPro" id="IPR007676">
    <property type="entry name" value="Ribophorin_I"/>
</dbReference>
<name>A0A0U1LQ28_TALIS</name>
<dbReference type="Pfam" id="PF04597">
    <property type="entry name" value="Ribophorin_I"/>
    <property type="match status" value="1"/>
</dbReference>
<feature type="chain" id="PRO_5006521498" description="Dolichyl-diphosphooligosaccharide--protein glycosyltransferase subunit 1" evidence="10">
    <location>
        <begin position="20"/>
        <end position="493"/>
    </location>
</feature>
<dbReference type="PANTHER" id="PTHR21049:SF0">
    <property type="entry name" value="DOLICHYL-DIPHOSPHOOLIGOSACCHARIDE--PROTEIN GLYCOSYLTRANSFERASE SUBUNIT 1"/>
    <property type="match status" value="1"/>
</dbReference>
<organism evidence="11 12">
    <name type="scientific">Talaromyces islandicus</name>
    <name type="common">Penicillium islandicum</name>
    <dbReference type="NCBI Taxonomy" id="28573"/>
    <lineage>
        <taxon>Eukaryota</taxon>
        <taxon>Fungi</taxon>
        <taxon>Dikarya</taxon>
        <taxon>Ascomycota</taxon>
        <taxon>Pezizomycotina</taxon>
        <taxon>Eurotiomycetes</taxon>
        <taxon>Eurotiomycetidae</taxon>
        <taxon>Eurotiales</taxon>
        <taxon>Trichocomaceae</taxon>
        <taxon>Talaromyces</taxon>
        <taxon>Talaromyces sect. Islandici</taxon>
    </lineage>
</organism>
<evidence type="ECO:0000256" key="2">
    <source>
        <dbReference type="ARBA" id="ARBA00004115"/>
    </source>
</evidence>
<dbReference type="GO" id="GO:0016740">
    <property type="term" value="F:transferase activity"/>
    <property type="evidence" value="ECO:0007669"/>
    <property type="project" value="UniProtKB-KW"/>
</dbReference>
<accession>A0A0U1LQ28</accession>
<dbReference type="OrthoDB" id="310030at2759"/>
<comment type="subunit">
    <text evidence="10">Component of the oligosaccharyltransferase (OST) complex.</text>
</comment>
<proteinExistence type="inferred from homology"/>
<evidence type="ECO:0000256" key="8">
    <source>
        <dbReference type="ARBA" id="ARBA00022989"/>
    </source>
</evidence>
<dbReference type="UniPathway" id="UPA00378"/>
<dbReference type="STRING" id="28573.A0A0U1LQ28"/>
<dbReference type="OMA" id="RYEYARE"/>
<evidence type="ECO:0000256" key="5">
    <source>
        <dbReference type="ARBA" id="ARBA00022692"/>
    </source>
</evidence>
<evidence type="ECO:0000256" key="3">
    <source>
        <dbReference type="ARBA" id="ARBA00004922"/>
    </source>
</evidence>
<comment type="pathway">
    <text evidence="3 10">Protein modification; protein glycosylation.</text>
</comment>
<dbReference type="AlphaFoldDB" id="A0A0U1LQ28"/>
<dbReference type="GO" id="GO:0008250">
    <property type="term" value="C:oligosaccharyltransferase complex"/>
    <property type="evidence" value="ECO:0007669"/>
    <property type="project" value="UniProtKB-UniRule"/>
</dbReference>
<dbReference type="PANTHER" id="PTHR21049">
    <property type="entry name" value="RIBOPHORIN I"/>
    <property type="match status" value="1"/>
</dbReference>
<evidence type="ECO:0000313" key="11">
    <source>
        <dbReference type="EMBL" id="CRG84613.1"/>
    </source>
</evidence>
<dbReference type="EMBL" id="CVMT01000001">
    <property type="protein sequence ID" value="CRG84613.1"/>
    <property type="molecule type" value="Genomic_DNA"/>
</dbReference>
<sequence>MRFLGVAAGVLSCGILCAAELTANSLPSDFKPPQVFKHTNLVRNINLEKGYVRESVNVVVQNTDKKPQNEYYVRFPSTVFDHVGGFEARNKQSPEQGSFPVTAARVEGDSDVHFYKVTLPEPLAPSAQITLGTSYYVLGALSPLPKSIDQNSQQFLVYASNAYAPSAYETETQKTKVKFPNANVPEYTTTSKLKSGADPEKQGASYTYGPYTKVAPGATYPVTFRFEATKPVLASSLLERDLEVSHWGGNLAVEERYWLRNDGANLTKNFDRVEWARLSYTHMATSALKELTYPLKPGSVDPYFTDDIGNVSTSRYRPGNPGRDAHLELKPRYPVFGGWKYSFRVGWNNQLSSFLRKTGSESYALKVPFIEGPRNPEGIQYDKVVLRVILPEGASDVRYEIVDGKTANGLPDASKIVANVSNHRTFMDTVGRTALILTVDNLSDEARDSQLVVSYTYPFSAGLRKPLTFTAGLLGIFVSAWFIGSLDVSIKKR</sequence>
<keyword evidence="6 10" id="KW-0732">Signal</keyword>
<feature type="signal peptide" evidence="10">
    <location>
        <begin position="1"/>
        <end position="19"/>
    </location>
</feature>
<evidence type="ECO:0000256" key="7">
    <source>
        <dbReference type="ARBA" id="ARBA00022824"/>
    </source>
</evidence>
<protein>
    <recommendedName>
        <fullName evidence="10">Dolichyl-diphosphooligosaccharide--protein glycosyltransferase subunit 1</fullName>
    </recommendedName>
</protein>
<keyword evidence="12" id="KW-1185">Reference proteome</keyword>
<keyword evidence="7 10" id="KW-0256">Endoplasmic reticulum</keyword>
<dbReference type="Proteomes" id="UP000054383">
    <property type="component" value="Unassembled WGS sequence"/>
</dbReference>
<comment type="similarity">
    <text evidence="4 10">Belongs to the OST1 family.</text>
</comment>
<evidence type="ECO:0000256" key="9">
    <source>
        <dbReference type="ARBA" id="ARBA00023136"/>
    </source>
</evidence>
<evidence type="ECO:0000256" key="1">
    <source>
        <dbReference type="ARBA" id="ARBA00002791"/>
    </source>
</evidence>
<keyword evidence="8 10" id="KW-1133">Transmembrane helix</keyword>
<evidence type="ECO:0000256" key="4">
    <source>
        <dbReference type="ARBA" id="ARBA00008905"/>
    </source>
</evidence>
<keyword evidence="11" id="KW-0808">Transferase</keyword>